<comment type="similarity">
    <text evidence="3 8">Belongs to the prokaryotic/mitochondrial release factor family.</text>
</comment>
<dbReference type="SUPFAM" id="SSF75620">
    <property type="entry name" value="Release factor"/>
    <property type="match status" value="1"/>
</dbReference>
<dbReference type="GO" id="GO:0005829">
    <property type="term" value="C:cytosol"/>
    <property type="evidence" value="ECO:0007669"/>
    <property type="project" value="UniProtKB-ARBA"/>
</dbReference>
<comment type="function">
    <text evidence="1 8">Peptide chain release factor 1 directs the termination of translation in response to the peptide chain termination codons UAG and UAA.</text>
</comment>
<dbReference type="Proteomes" id="UP000824044">
    <property type="component" value="Unassembled WGS sequence"/>
</dbReference>
<dbReference type="SMART" id="SM00937">
    <property type="entry name" value="PCRF"/>
    <property type="match status" value="1"/>
</dbReference>
<dbReference type="Pfam" id="PF00472">
    <property type="entry name" value="RF-1"/>
    <property type="match status" value="1"/>
</dbReference>
<dbReference type="Gene3D" id="6.10.140.1950">
    <property type="match status" value="1"/>
</dbReference>
<evidence type="ECO:0000256" key="7">
    <source>
        <dbReference type="ARBA" id="ARBA00050039"/>
    </source>
</evidence>
<feature type="modified residue" description="N5-methylglutamine" evidence="8">
    <location>
        <position position="232"/>
    </location>
</feature>
<dbReference type="Gene3D" id="3.30.70.1660">
    <property type="match status" value="1"/>
</dbReference>
<evidence type="ECO:0000256" key="9">
    <source>
        <dbReference type="SAM" id="Coils"/>
    </source>
</evidence>
<evidence type="ECO:0000256" key="4">
    <source>
        <dbReference type="ARBA" id="ARBA00022481"/>
    </source>
</evidence>
<dbReference type="Pfam" id="PF03462">
    <property type="entry name" value="PCRF"/>
    <property type="match status" value="1"/>
</dbReference>
<comment type="caution">
    <text evidence="11">The sequence shown here is derived from an EMBL/GenBank/DDBJ whole genome shotgun (WGS) entry which is preliminary data.</text>
</comment>
<keyword evidence="9" id="KW-0175">Coiled coil</keyword>
<evidence type="ECO:0000256" key="8">
    <source>
        <dbReference type="HAMAP-Rule" id="MF_00093"/>
    </source>
</evidence>
<reference evidence="11" key="1">
    <citation type="journal article" date="2021" name="PeerJ">
        <title>Extensive microbial diversity within the chicken gut microbiome revealed by metagenomics and culture.</title>
        <authorList>
            <person name="Gilroy R."/>
            <person name="Ravi A."/>
            <person name="Getino M."/>
            <person name="Pursley I."/>
            <person name="Horton D.L."/>
            <person name="Alikhan N.F."/>
            <person name="Baker D."/>
            <person name="Gharbi K."/>
            <person name="Hall N."/>
            <person name="Watson M."/>
            <person name="Adriaenssens E.M."/>
            <person name="Foster-Nyarko E."/>
            <person name="Jarju S."/>
            <person name="Secka A."/>
            <person name="Antonio M."/>
            <person name="Oren A."/>
            <person name="Chaudhuri R.R."/>
            <person name="La Ragione R."/>
            <person name="Hildebrand F."/>
            <person name="Pallen M.J."/>
        </authorList>
    </citation>
    <scope>NUCLEOTIDE SEQUENCE</scope>
    <source>
        <strain evidence="11">CHK33-5263</strain>
    </source>
</reference>
<dbReference type="HAMAP" id="MF_00093">
    <property type="entry name" value="Rel_fac_1"/>
    <property type="match status" value="1"/>
</dbReference>
<evidence type="ECO:0000256" key="1">
    <source>
        <dbReference type="ARBA" id="ARBA00002986"/>
    </source>
</evidence>
<evidence type="ECO:0000256" key="2">
    <source>
        <dbReference type="ARBA" id="ARBA00004496"/>
    </source>
</evidence>
<proteinExistence type="inferred from homology"/>
<dbReference type="InterPro" id="IPR005139">
    <property type="entry name" value="PCRF"/>
</dbReference>
<dbReference type="EMBL" id="DXBS01000133">
    <property type="protein sequence ID" value="HIZ25247.1"/>
    <property type="molecule type" value="Genomic_DNA"/>
</dbReference>
<protein>
    <recommendedName>
        <fullName evidence="7 8">Peptide chain release factor 1</fullName>
        <shortName evidence="8">RF-1</shortName>
    </recommendedName>
</protein>
<feature type="domain" description="Peptide chain release factor" evidence="10">
    <location>
        <begin position="61"/>
        <end position="176"/>
    </location>
</feature>
<accession>A0A9D2IWQ8</accession>
<reference evidence="11" key="2">
    <citation type="submission" date="2021-04" db="EMBL/GenBank/DDBJ databases">
        <authorList>
            <person name="Gilroy R."/>
        </authorList>
    </citation>
    <scope>NUCLEOTIDE SEQUENCE</scope>
    <source>
        <strain evidence="11">CHK33-5263</strain>
    </source>
</reference>
<keyword evidence="4 8" id="KW-0488">Methylation</keyword>
<dbReference type="InterPro" id="IPR050057">
    <property type="entry name" value="Prokaryotic/Mito_RF"/>
</dbReference>
<evidence type="ECO:0000313" key="12">
    <source>
        <dbReference type="Proteomes" id="UP000824044"/>
    </source>
</evidence>
<dbReference type="FunFam" id="3.30.70.1660:FF:000004">
    <property type="entry name" value="Peptide chain release factor 1"/>
    <property type="match status" value="1"/>
</dbReference>
<dbReference type="FunFam" id="3.30.70.1660:FF:000002">
    <property type="entry name" value="Peptide chain release factor 1"/>
    <property type="match status" value="1"/>
</dbReference>
<dbReference type="NCBIfam" id="TIGR00019">
    <property type="entry name" value="prfA"/>
    <property type="match status" value="1"/>
</dbReference>
<evidence type="ECO:0000256" key="5">
    <source>
        <dbReference type="ARBA" id="ARBA00022490"/>
    </source>
</evidence>
<dbReference type="PANTHER" id="PTHR43804">
    <property type="entry name" value="LD18447P"/>
    <property type="match status" value="1"/>
</dbReference>
<dbReference type="InterPro" id="IPR000352">
    <property type="entry name" value="Pep_chain_release_fac_I"/>
</dbReference>
<name>A0A9D2IWQ8_9FIRM</name>
<dbReference type="AlphaFoldDB" id="A0A9D2IWQ8"/>
<dbReference type="NCBIfam" id="NF001859">
    <property type="entry name" value="PRK00591.1"/>
    <property type="match status" value="1"/>
</dbReference>
<gene>
    <name evidence="8 11" type="primary">prfA</name>
    <name evidence="11" type="ORF">H9812_07280</name>
</gene>
<evidence type="ECO:0000256" key="3">
    <source>
        <dbReference type="ARBA" id="ARBA00010835"/>
    </source>
</evidence>
<sequence>MFAKLDAIAARYDELGELLSRPETLADMQLYTKLSREHAETEELVQTYRAYRRTEGEMNAALAEAEKETGEMRDMLLEEAQSCREQLAETEKTLKTLLLPKDRNDERGCTLEIRAGAGGEEAALFAYELYRMYQSYCEKHRFSWETVDLNMTELGGVKEAIVNIDGKGAYSRLKFESGVHRVQRVPETESQGRIHTSTVTVAVLPEAEDVDVTIDDKDVRVDLFRSSGAGGQKVNKTETAIRLTHYPTGIVVTCQDERSQLKNKEKAYRVLRSRLYDYYNSRAASKEAADRRSLVGTGDRSERIRTYNFPQDRITDHRIGLSLHNMQNFLAGDLDEMIDALARAETERRLAASADE</sequence>
<evidence type="ECO:0000256" key="6">
    <source>
        <dbReference type="ARBA" id="ARBA00022917"/>
    </source>
</evidence>
<dbReference type="GO" id="GO:0016149">
    <property type="term" value="F:translation release factor activity, codon specific"/>
    <property type="evidence" value="ECO:0007669"/>
    <property type="project" value="UniProtKB-UniRule"/>
</dbReference>
<dbReference type="InterPro" id="IPR004373">
    <property type="entry name" value="RF-1"/>
</dbReference>
<dbReference type="InterPro" id="IPR045853">
    <property type="entry name" value="Pep_chain_release_fac_I_sf"/>
</dbReference>
<feature type="coiled-coil region" evidence="9">
    <location>
        <begin position="48"/>
        <end position="93"/>
    </location>
</feature>
<keyword evidence="6 8" id="KW-0648">Protein biosynthesis</keyword>
<comment type="PTM">
    <text evidence="8">Methylated by PrmC. Methylation increases the termination efficiency of RF1.</text>
</comment>
<evidence type="ECO:0000313" key="11">
    <source>
        <dbReference type="EMBL" id="HIZ25247.1"/>
    </source>
</evidence>
<evidence type="ECO:0000259" key="10">
    <source>
        <dbReference type="SMART" id="SM00937"/>
    </source>
</evidence>
<dbReference type="PANTHER" id="PTHR43804:SF7">
    <property type="entry name" value="LD18447P"/>
    <property type="match status" value="1"/>
</dbReference>
<comment type="subcellular location">
    <subcellularLocation>
        <location evidence="2 8">Cytoplasm</location>
    </subcellularLocation>
</comment>
<dbReference type="FunFam" id="3.30.160.20:FF:000004">
    <property type="entry name" value="Peptide chain release factor 1"/>
    <property type="match status" value="1"/>
</dbReference>
<dbReference type="Gene3D" id="3.30.160.20">
    <property type="match status" value="1"/>
</dbReference>
<organism evidence="11 12">
    <name type="scientific">Candidatus Gallimonas intestinigallinarum</name>
    <dbReference type="NCBI Taxonomy" id="2838604"/>
    <lineage>
        <taxon>Bacteria</taxon>
        <taxon>Bacillati</taxon>
        <taxon>Bacillota</taxon>
        <taxon>Clostridia</taxon>
        <taxon>Candidatus Gallimonas</taxon>
    </lineage>
</organism>
<keyword evidence="5 8" id="KW-0963">Cytoplasm</keyword>